<dbReference type="Proteomes" id="UP000887159">
    <property type="component" value="Unassembled WGS sequence"/>
</dbReference>
<evidence type="ECO:0000313" key="6">
    <source>
        <dbReference type="Proteomes" id="UP000887159"/>
    </source>
</evidence>
<dbReference type="Pfam" id="PF13359">
    <property type="entry name" value="DDE_Tnp_4"/>
    <property type="match status" value="1"/>
</dbReference>
<comment type="caution">
    <text evidence="5">The sequence shown here is derived from an EMBL/GenBank/DDBJ whole genome shotgun (WGS) entry which is preliminary data.</text>
</comment>
<dbReference type="PANTHER" id="PTHR23080:SF141">
    <property type="entry name" value="TRANSPOSASE HELIX-TURN-HELIX DOMAIN-CONTAINING PROTEIN"/>
    <property type="match status" value="1"/>
</dbReference>
<evidence type="ECO:0000313" key="5">
    <source>
        <dbReference type="EMBL" id="GFY31498.1"/>
    </source>
</evidence>
<dbReference type="EMBL" id="BMAU01021399">
    <property type="protein sequence ID" value="GFY31498.1"/>
    <property type="molecule type" value="Genomic_DNA"/>
</dbReference>
<dbReference type="Pfam" id="PF13613">
    <property type="entry name" value="HTH_Tnp_4"/>
    <property type="match status" value="1"/>
</dbReference>
<reference evidence="5" key="1">
    <citation type="submission" date="2020-08" db="EMBL/GenBank/DDBJ databases">
        <title>Multicomponent nature underlies the extraordinary mechanical properties of spider dragline silk.</title>
        <authorList>
            <person name="Kono N."/>
            <person name="Nakamura H."/>
            <person name="Mori M."/>
            <person name="Yoshida Y."/>
            <person name="Ohtoshi R."/>
            <person name="Malay A.D."/>
            <person name="Moran D.A.P."/>
            <person name="Tomita M."/>
            <person name="Numata K."/>
            <person name="Arakawa K."/>
        </authorList>
    </citation>
    <scope>NUCLEOTIDE SEQUENCE</scope>
</reference>
<protein>
    <submittedName>
        <fullName evidence="5">THAP domain-containing protein 4</fullName>
    </submittedName>
</protein>
<evidence type="ECO:0000256" key="2">
    <source>
        <dbReference type="ARBA" id="ARBA00022723"/>
    </source>
</evidence>
<evidence type="ECO:0000259" key="4">
    <source>
        <dbReference type="Pfam" id="PF13613"/>
    </source>
</evidence>
<dbReference type="PANTHER" id="PTHR23080">
    <property type="entry name" value="THAP DOMAIN PROTEIN"/>
    <property type="match status" value="1"/>
</dbReference>
<evidence type="ECO:0000256" key="1">
    <source>
        <dbReference type="ARBA" id="ARBA00001968"/>
    </source>
</evidence>
<feature type="domain" description="DDE Tnp4" evidence="3">
    <location>
        <begin position="255"/>
        <end position="422"/>
    </location>
</feature>
<keyword evidence="6" id="KW-1185">Reference proteome</keyword>
<organism evidence="5 6">
    <name type="scientific">Trichonephila clavipes</name>
    <name type="common">Golden silk orbweaver</name>
    <name type="synonym">Nephila clavipes</name>
    <dbReference type="NCBI Taxonomy" id="2585209"/>
    <lineage>
        <taxon>Eukaryota</taxon>
        <taxon>Metazoa</taxon>
        <taxon>Ecdysozoa</taxon>
        <taxon>Arthropoda</taxon>
        <taxon>Chelicerata</taxon>
        <taxon>Arachnida</taxon>
        <taxon>Araneae</taxon>
        <taxon>Araneomorphae</taxon>
        <taxon>Entelegynae</taxon>
        <taxon>Araneoidea</taxon>
        <taxon>Nephilidae</taxon>
        <taxon>Trichonephila</taxon>
    </lineage>
</organism>
<keyword evidence="2" id="KW-0479">Metal-binding</keyword>
<name>A0A8X6WAX2_TRICX</name>
<accession>A0A8X6WAX2</accession>
<dbReference type="GO" id="GO:0046872">
    <property type="term" value="F:metal ion binding"/>
    <property type="evidence" value="ECO:0007669"/>
    <property type="project" value="UniProtKB-KW"/>
</dbReference>
<dbReference type="InterPro" id="IPR027806">
    <property type="entry name" value="HARBI1_dom"/>
</dbReference>
<comment type="cofactor">
    <cofactor evidence="1">
        <name>a divalent metal cation</name>
        <dbReference type="ChEBI" id="CHEBI:60240"/>
    </cofactor>
</comment>
<gene>
    <name evidence="5" type="primary">DPX16_9013</name>
    <name evidence="5" type="ORF">TNCV_4693421</name>
</gene>
<evidence type="ECO:0000259" key="3">
    <source>
        <dbReference type="Pfam" id="PF13359"/>
    </source>
</evidence>
<sequence>MSSPRKSKLGTMCSAVGCKGCIAKKNWKANPKSVLCNKHFITGKPSSDAEHPDYVPSIFASMKNKGSSSSVNRYNRQVKRREVWNAPLTEIENELPVLKLDTKEVDCQTDLNFEEINEMEKCTRDKLCEHKHSQNEIFNNAKAFNFYTKIQNVAFFTALLNLVLSGWKPLTNTSLEYSEQLLLVFMKLRLGLLHEDLAFRFKISKSAASSIFKEWVRRLAEVLKKHIRVPSKQQYRRRVPAKFLKENWSRVTTLIDCSEIFIDRAFNLDARALTFSQYKSHNTVKFLIACTPLGKVSFVSKLFGGRTSDKQIIQLSEFLEQIRPGDVIFADRGFPVKDLVAERGASLVLPASTKGKKQLSSAEVINSRKVSRLRVHIERCIGRLKTFRILKSLWPISFVNNKTSEETCIGDDVIFVIAALCNIFKGRLIRQM</sequence>
<feature type="domain" description="Transposase Helix-turn-helix" evidence="4">
    <location>
        <begin position="174"/>
        <end position="224"/>
    </location>
</feature>
<proteinExistence type="predicted"/>
<dbReference type="AlphaFoldDB" id="A0A8X6WAX2"/>
<dbReference type="InterPro" id="IPR027805">
    <property type="entry name" value="Transposase_HTH_dom"/>
</dbReference>